<evidence type="ECO:0000313" key="2">
    <source>
        <dbReference type="Proteomes" id="UP001322277"/>
    </source>
</evidence>
<dbReference type="Proteomes" id="UP001322277">
    <property type="component" value="Chromosome 8"/>
</dbReference>
<dbReference type="RefSeq" id="XP_062785133.1">
    <property type="nucleotide sequence ID" value="XM_062929082.1"/>
</dbReference>
<dbReference type="EMBL" id="CP137312">
    <property type="protein sequence ID" value="WQF87912.1"/>
    <property type="molecule type" value="Genomic_DNA"/>
</dbReference>
<accession>A0AAX4IXI1</accession>
<organism evidence="1 2">
    <name type="scientific">Colletotrichum destructivum</name>
    <dbReference type="NCBI Taxonomy" id="34406"/>
    <lineage>
        <taxon>Eukaryota</taxon>
        <taxon>Fungi</taxon>
        <taxon>Dikarya</taxon>
        <taxon>Ascomycota</taxon>
        <taxon>Pezizomycotina</taxon>
        <taxon>Sordariomycetes</taxon>
        <taxon>Hypocreomycetidae</taxon>
        <taxon>Glomerellales</taxon>
        <taxon>Glomerellaceae</taxon>
        <taxon>Colletotrichum</taxon>
        <taxon>Colletotrichum destructivum species complex</taxon>
    </lineage>
</organism>
<reference evidence="2" key="1">
    <citation type="journal article" date="2023" name="bioRxiv">
        <title>Complete genome of the Medicago anthracnose fungus, Colletotrichum destructivum, reveals a mini-chromosome-like region within a core chromosome.</title>
        <authorList>
            <person name="Lapalu N."/>
            <person name="Simon A."/>
            <person name="Lu A."/>
            <person name="Plaumann P.-L."/>
            <person name="Amselem J."/>
            <person name="Pigne S."/>
            <person name="Auger A."/>
            <person name="Koch C."/>
            <person name="Dallery J.-F."/>
            <person name="O'Connell R.J."/>
        </authorList>
    </citation>
    <scope>NUCLEOTIDE SEQUENCE [LARGE SCALE GENOMIC DNA]</scope>
    <source>
        <strain evidence="2">CBS 520.97</strain>
    </source>
</reference>
<sequence>MRLISIKHLVILIGLANLTLGAKILIGYRRVHKNEAEIINDLGNIFRDPTFDDRANRDDKAQIGNGVYLSMKRDGYDALPSHWWCYVEAEMGPLARTPKVWISKFMWDKRETNIEAYVQARLEDGESADSAIRMSETKNFPKGTIQMLIPTWMVRRNILKTSAHCYANAQNLPYRGAVSFDDWGNYRNRKPT</sequence>
<keyword evidence="2" id="KW-1185">Reference proteome</keyword>
<gene>
    <name evidence="1" type="ORF">CDEST_12926</name>
</gene>
<dbReference type="InterPro" id="IPR045564">
    <property type="entry name" value="DUF5910"/>
</dbReference>
<protein>
    <submittedName>
        <fullName evidence="1">Uncharacterized protein</fullName>
    </submittedName>
</protein>
<evidence type="ECO:0000313" key="1">
    <source>
        <dbReference type="EMBL" id="WQF87912.1"/>
    </source>
</evidence>
<proteinExistence type="predicted"/>
<dbReference type="GeneID" id="87949426"/>
<dbReference type="Pfam" id="PF19287">
    <property type="entry name" value="DUF5910"/>
    <property type="match status" value="1"/>
</dbReference>
<dbReference type="KEGG" id="cdet:87949426"/>
<dbReference type="AlphaFoldDB" id="A0AAX4IXI1"/>
<name>A0AAX4IXI1_9PEZI</name>